<comment type="caution">
    <text evidence="5">The sequence shown here is derived from an EMBL/GenBank/DDBJ whole genome shotgun (WGS) entry which is preliminary data.</text>
</comment>
<dbReference type="PANTHER" id="PTHR30255">
    <property type="entry name" value="SINGLE-STRANDED-DNA-SPECIFIC EXONUCLEASE RECJ"/>
    <property type="match status" value="1"/>
</dbReference>
<evidence type="ECO:0000259" key="4">
    <source>
        <dbReference type="Pfam" id="PF17768"/>
    </source>
</evidence>
<dbReference type="Proteomes" id="UP000054908">
    <property type="component" value="Unassembled WGS sequence"/>
</dbReference>
<proteinExistence type="predicted"/>
<dbReference type="STRING" id="466.Lmac_1563"/>
<dbReference type="InterPro" id="IPR038763">
    <property type="entry name" value="DHH_sf"/>
</dbReference>
<dbReference type="PATRIC" id="fig|466.6.peg.1647"/>
<name>A0A0W0W1S6_9GAMM</name>
<gene>
    <name evidence="5" type="primary">recJ</name>
    <name evidence="5" type="ORF">Lmac_1563</name>
</gene>
<feature type="domain" description="DHHA1" evidence="3">
    <location>
        <begin position="82"/>
        <end position="180"/>
    </location>
</feature>
<keyword evidence="1" id="KW-0378">Hydrolase</keyword>
<keyword evidence="5" id="KW-0540">Nuclease</keyword>
<dbReference type="AlphaFoldDB" id="A0A0W0W1S6"/>
<evidence type="ECO:0000256" key="2">
    <source>
        <dbReference type="SAM" id="Coils"/>
    </source>
</evidence>
<reference evidence="5 6" key="1">
    <citation type="submission" date="2015-11" db="EMBL/GenBank/DDBJ databases">
        <title>Genomic analysis of 38 Legionella species identifies large and diverse effector repertoires.</title>
        <authorList>
            <person name="Burstein D."/>
            <person name="Amaro F."/>
            <person name="Zusman T."/>
            <person name="Lifshitz Z."/>
            <person name="Cohen O."/>
            <person name="Gilbert J.A."/>
            <person name="Pupko T."/>
            <person name="Shuman H.A."/>
            <person name="Segal G."/>
        </authorList>
    </citation>
    <scope>NUCLEOTIDE SEQUENCE [LARGE SCALE GENOMIC DNA]</scope>
    <source>
        <strain evidence="5 6">PX-1-G2-E2</strain>
    </source>
</reference>
<evidence type="ECO:0000259" key="3">
    <source>
        <dbReference type="Pfam" id="PF02272"/>
    </source>
</evidence>
<dbReference type="EMBL" id="LNYL01000041">
    <property type="protein sequence ID" value="KTD26195.1"/>
    <property type="molecule type" value="Genomic_DNA"/>
</dbReference>
<dbReference type="SUPFAM" id="SSF64182">
    <property type="entry name" value="DHH phosphoesterases"/>
    <property type="match status" value="1"/>
</dbReference>
<evidence type="ECO:0000313" key="6">
    <source>
        <dbReference type="Proteomes" id="UP000054908"/>
    </source>
</evidence>
<dbReference type="Gene3D" id="3.90.1640.30">
    <property type="match status" value="1"/>
</dbReference>
<dbReference type="InterPro" id="IPR041122">
    <property type="entry name" value="RecJ_OB"/>
</dbReference>
<dbReference type="InterPro" id="IPR003156">
    <property type="entry name" value="DHHA1_dom"/>
</dbReference>
<accession>A0A0W0W1S6</accession>
<dbReference type="InterPro" id="IPR051673">
    <property type="entry name" value="SSDNA_exonuclease_RecJ"/>
</dbReference>
<sequence>MRESDLGFAIAPRLNAAGRLDDMSLGIECLLCENYDKALMLAKSLDELNQERRLIEAEMKEQALLAIDKLTKKIENAHQLPVALCMMDPGWHQGVIGILAGRLKERYHRPVIAFAKVSEDELKGSARSVSVLNIRDVLAAVDRDYPGLIIKFGGHAMAAGLSIHPQALSDFQHAFIAEVAKHLDISQCEGELWTDGSLQLTELTLETATILQQAGPWGQQFPEPCFDNVFEILDQRLVGQHHLKLSLVHAEGGDPIDAIAFNVDLSQWPNYRARQAHIAYRLDINVYQGRTRLQLLVEALQVV</sequence>
<dbReference type="PANTHER" id="PTHR30255:SF2">
    <property type="entry name" value="SINGLE-STRANDED-DNA-SPECIFIC EXONUCLEASE RECJ"/>
    <property type="match status" value="1"/>
</dbReference>
<evidence type="ECO:0000313" key="5">
    <source>
        <dbReference type="EMBL" id="KTD26195.1"/>
    </source>
</evidence>
<evidence type="ECO:0000256" key="1">
    <source>
        <dbReference type="ARBA" id="ARBA00022801"/>
    </source>
</evidence>
<protein>
    <submittedName>
        <fullName evidence="5">Single-stranded-DNA-specific exonuclease RecJ</fullName>
    </submittedName>
</protein>
<keyword evidence="5" id="KW-0269">Exonuclease</keyword>
<feature type="coiled-coil region" evidence="2">
    <location>
        <begin position="38"/>
        <end position="80"/>
    </location>
</feature>
<dbReference type="Pfam" id="PF02272">
    <property type="entry name" value="DHHA1"/>
    <property type="match status" value="1"/>
</dbReference>
<feature type="domain" description="RecJ OB" evidence="4">
    <location>
        <begin position="194"/>
        <end position="298"/>
    </location>
</feature>
<organism evidence="5 6">
    <name type="scientific">Legionella maceachernii</name>
    <dbReference type="NCBI Taxonomy" id="466"/>
    <lineage>
        <taxon>Bacteria</taxon>
        <taxon>Pseudomonadati</taxon>
        <taxon>Pseudomonadota</taxon>
        <taxon>Gammaproteobacteria</taxon>
        <taxon>Legionellales</taxon>
        <taxon>Legionellaceae</taxon>
        <taxon>Legionella</taxon>
    </lineage>
</organism>
<dbReference type="GO" id="GO:0004527">
    <property type="term" value="F:exonuclease activity"/>
    <property type="evidence" value="ECO:0007669"/>
    <property type="project" value="UniProtKB-KW"/>
</dbReference>
<keyword evidence="2" id="KW-0175">Coiled coil</keyword>
<dbReference type="Gene3D" id="3.10.310.30">
    <property type="match status" value="1"/>
</dbReference>
<dbReference type="GO" id="GO:0003676">
    <property type="term" value="F:nucleic acid binding"/>
    <property type="evidence" value="ECO:0007669"/>
    <property type="project" value="InterPro"/>
</dbReference>
<keyword evidence="6" id="KW-1185">Reference proteome</keyword>
<dbReference type="Pfam" id="PF17768">
    <property type="entry name" value="RecJ_OB"/>
    <property type="match status" value="1"/>
</dbReference>